<dbReference type="Proteomes" id="UP000024635">
    <property type="component" value="Unassembled WGS sequence"/>
</dbReference>
<accession>A0A016UCB6</accession>
<dbReference type="AlphaFoldDB" id="A0A016UCB6"/>
<reference evidence="4" key="2">
    <citation type="journal article" date="2015" name="Nat. Genet.">
        <title>The genome and transcriptome of the zoonotic hookworm Ancylostoma ceylanicum identify infection-specific gene families.</title>
        <authorList>
            <person name="Schwarz E.M."/>
            <person name="Hu Y."/>
            <person name="Antoshechkin I."/>
            <person name="Miller M.M."/>
            <person name="Sternberg P.W."/>
            <person name="Aroian R.V."/>
        </authorList>
    </citation>
    <scope>NUCLEOTIDE SEQUENCE</scope>
    <source>
        <strain evidence="4">HY135</strain>
    </source>
</reference>
<dbReference type="EMBL" id="JARK01000218">
    <property type="protein sequence ID" value="EYC40345.1"/>
    <property type="molecule type" value="Genomic_DNA"/>
</dbReference>
<keyword evidence="4" id="KW-1185">Reference proteome</keyword>
<protein>
    <submittedName>
        <fullName evidence="2">Uncharacterized protein</fullName>
    </submittedName>
</protein>
<gene>
    <name evidence="2" type="primary">Acey_s0047.g1498</name>
    <name evidence="3" type="synonym">Acey_s0618.g705</name>
    <name evidence="2" type="ORF">Y032_0047g1498</name>
    <name evidence="3" type="ORF">Y032_0618g705</name>
</gene>
<dbReference type="OrthoDB" id="5901042at2759"/>
<keyword evidence="1" id="KW-0175">Coiled coil</keyword>
<evidence type="ECO:0000313" key="2">
    <source>
        <dbReference type="EMBL" id="EYC12472.1"/>
    </source>
</evidence>
<name>A0A016UCB6_9BILA</name>
<comment type="caution">
    <text evidence="2">The sequence shown here is derived from an EMBL/GenBank/DDBJ whole genome shotgun (WGS) entry which is preliminary data.</text>
</comment>
<reference evidence="2" key="1">
    <citation type="submission" date="2014-02" db="EMBL/GenBank/DDBJ databases">
        <title>The genome and transcriptome of the zoonotic hookworm Ancylostoma ceylanicum reveal infection-specific gene families.</title>
        <authorList>
            <person name="Schwarz E.M."/>
            <person name="Hu Y."/>
            <person name="Antoshechkin I."/>
            <person name="Miller M.M."/>
            <person name="Sternberg P.W."/>
            <person name="Aroian R.V."/>
        </authorList>
    </citation>
    <scope>NUCLEOTIDE SEQUENCE</scope>
    <source>
        <strain evidence="2">HY135</strain>
    </source>
</reference>
<proteinExistence type="predicted"/>
<evidence type="ECO:0000313" key="3">
    <source>
        <dbReference type="EMBL" id="EYC40345.1"/>
    </source>
</evidence>
<sequence>MDPTSSPSGDLDRHAQALVNDDSLSAHLKAIISFLLKNRRRLNSLMEGFRELNDDLSKLRAENEGLRNATDGECSPALLARDRITHLVMLHHHKSLLLLPTRRWEVRVLWLCAFCGYRRGTGVSIGSALNKGSSQS</sequence>
<evidence type="ECO:0000313" key="4">
    <source>
        <dbReference type="Proteomes" id="UP000024635"/>
    </source>
</evidence>
<evidence type="ECO:0000256" key="1">
    <source>
        <dbReference type="SAM" id="Coils"/>
    </source>
</evidence>
<organism evidence="2 4">
    <name type="scientific">Ancylostoma ceylanicum</name>
    <dbReference type="NCBI Taxonomy" id="53326"/>
    <lineage>
        <taxon>Eukaryota</taxon>
        <taxon>Metazoa</taxon>
        <taxon>Ecdysozoa</taxon>
        <taxon>Nematoda</taxon>
        <taxon>Chromadorea</taxon>
        <taxon>Rhabditida</taxon>
        <taxon>Rhabditina</taxon>
        <taxon>Rhabditomorpha</taxon>
        <taxon>Strongyloidea</taxon>
        <taxon>Ancylostomatidae</taxon>
        <taxon>Ancylostomatinae</taxon>
        <taxon>Ancylostoma</taxon>
    </lineage>
</organism>
<feature type="coiled-coil region" evidence="1">
    <location>
        <begin position="42"/>
        <end position="69"/>
    </location>
</feature>
<dbReference type="EMBL" id="JARK01001383">
    <property type="protein sequence ID" value="EYC12472.1"/>
    <property type="molecule type" value="Genomic_DNA"/>
</dbReference>